<protein>
    <submittedName>
        <fullName evidence="4">Uncharacterized protein LOC101901116</fullName>
    </submittedName>
</protein>
<proteinExistence type="predicted"/>
<evidence type="ECO:0000313" key="2">
    <source>
        <dbReference type="EnsemblMetazoa" id="MDOA011356-PA"/>
    </source>
</evidence>
<evidence type="ECO:0000313" key="4">
    <source>
        <dbReference type="RefSeq" id="XP_005191645.1"/>
    </source>
</evidence>
<dbReference type="EnsemblMetazoa" id="MDOA011356-RA">
    <property type="protein sequence ID" value="MDOA011356-PA"/>
    <property type="gene ID" value="MDOA011356"/>
</dbReference>
<keyword evidence="3" id="KW-1185">Reference proteome</keyword>
<dbReference type="GeneID" id="101901116"/>
<accession>A0A1I8N454</accession>
<dbReference type="KEGG" id="mde:101901116"/>
<reference evidence="4" key="2">
    <citation type="submission" date="2025-04" db="UniProtKB">
        <authorList>
            <consortium name="RefSeq"/>
        </authorList>
    </citation>
    <scope>IDENTIFICATION</scope>
    <source>
        <strain evidence="4">Aabys</strain>
    </source>
</reference>
<feature type="compositionally biased region" description="Acidic residues" evidence="1">
    <location>
        <begin position="76"/>
        <end position="86"/>
    </location>
</feature>
<sequence>MSLTAKNSYWTRVVGEIEKKSMLKTRKEAIKKYYFSLTLPKALRRRVAKILPYEFDEYDKNVFIEESTVEAPMTLDEGDDEEEEEEKKEKKKPDDFNESTCSEVERLEHEHPKFVLNLEKPLEYKGKPKKKHNWPSTFICKPRKKRVCWDSKIYDMECSIWEKSLDEQAEQLMDASAERFTTWINSLGSNRDSDISKEKLKALFSIEGERKLLASIVTEPKEVKAIAKTVADKWNVPEMAIELKYENYIKNRLKNVPKKIITVAFGRTIPVKDRPWQPSEFDEPIHTVFPDELLTMEKLFKGITHLRSTKLLVDFYKEQNELVRPYYLVKSGMFREKTKAQTVTEVPLYERLKLKY</sequence>
<dbReference type="OrthoDB" id="6755972at2759"/>
<feature type="region of interest" description="Disordered" evidence="1">
    <location>
        <begin position="71"/>
        <end position="100"/>
    </location>
</feature>
<evidence type="ECO:0000256" key="1">
    <source>
        <dbReference type="SAM" id="MobiDB-lite"/>
    </source>
</evidence>
<dbReference type="VEuPathDB" id="VectorBase:MDOA011356"/>
<gene>
    <name evidence="2" type="primary">101901116</name>
    <name evidence="4" type="synonym">LOC101901116</name>
</gene>
<name>A0A1I8N454_MUSDO</name>
<evidence type="ECO:0000313" key="3">
    <source>
        <dbReference type="Proteomes" id="UP001652621"/>
    </source>
</evidence>
<dbReference type="VEuPathDB" id="VectorBase:MDOMA2_002345"/>
<dbReference type="Proteomes" id="UP001652621">
    <property type="component" value="Unplaced"/>
</dbReference>
<dbReference type="AlphaFoldDB" id="A0A1I8N454"/>
<dbReference type="RefSeq" id="XP_005191645.1">
    <property type="nucleotide sequence ID" value="XM_005191588.2"/>
</dbReference>
<reference evidence="2" key="1">
    <citation type="submission" date="2020-05" db="UniProtKB">
        <authorList>
            <consortium name="EnsemblMetazoa"/>
        </authorList>
    </citation>
    <scope>IDENTIFICATION</scope>
    <source>
        <strain evidence="2">Aabys</strain>
    </source>
</reference>
<organism evidence="2">
    <name type="scientific">Musca domestica</name>
    <name type="common">House fly</name>
    <dbReference type="NCBI Taxonomy" id="7370"/>
    <lineage>
        <taxon>Eukaryota</taxon>
        <taxon>Metazoa</taxon>
        <taxon>Ecdysozoa</taxon>
        <taxon>Arthropoda</taxon>
        <taxon>Hexapoda</taxon>
        <taxon>Insecta</taxon>
        <taxon>Pterygota</taxon>
        <taxon>Neoptera</taxon>
        <taxon>Endopterygota</taxon>
        <taxon>Diptera</taxon>
        <taxon>Brachycera</taxon>
        <taxon>Muscomorpha</taxon>
        <taxon>Muscoidea</taxon>
        <taxon>Muscidae</taxon>
        <taxon>Musca</taxon>
    </lineage>
</organism>
<dbReference type="eggNOG" id="ENOG502S8A4">
    <property type="taxonomic scope" value="Eukaryota"/>
</dbReference>